<dbReference type="InterPro" id="IPR037004">
    <property type="entry name" value="Exonuc_VII_ssu_sf"/>
</dbReference>
<dbReference type="PANTHER" id="PTHR34137:SF1">
    <property type="entry name" value="EXODEOXYRIBONUCLEASE 7 SMALL SUBUNIT"/>
    <property type="match status" value="1"/>
</dbReference>
<dbReference type="GO" id="GO:0008855">
    <property type="term" value="F:exodeoxyribonuclease VII activity"/>
    <property type="evidence" value="ECO:0007669"/>
    <property type="project" value="InterPro"/>
</dbReference>
<sequence length="65" mass="7302">MANEKELSYEQAKARLDEVVSKLEDKELPLDDMVALWEEGEKLATLCETKLAAARARLDAVRPAE</sequence>
<reference evidence="4" key="1">
    <citation type="submission" date="2020-05" db="EMBL/GenBank/DDBJ databases">
        <authorList>
            <person name="Chiriac C."/>
            <person name="Salcher M."/>
            <person name="Ghai R."/>
            <person name="Kavagutti S V."/>
        </authorList>
    </citation>
    <scope>NUCLEOTIDE SEQUENCE</scope>
</reference>
<keyword evidence="3" id="KW-0378">Hydrolase</keyword>
<dbReference type="GO" id="GO:0009318">
    <property type="term" value="C:exodeoxyribonuclease VII complex"/>
    <property type="evidence" value="ECO:0007669"/>
    <property type="project" value="InterPro"/>
</dbReference>
<dbReference type="SUPFAM" id="SSF116842">
    <property type="entry name" value="XseB-like"/>
    <property type="match status" value="1"/>
</dbReference>
<evidence type="ECO:0000313" key="4">
    <source>
        <dbReference type="EMBL" id="CAB4331260.1"/>
    </source>
</evidence>
<dbReference type="InterPro" id="IPR003761">
    <property type="entry name" value="Exonuc_VII_S"/>
</dbReference>
<dbReference type="GO" id="GO:0005829">
    <property type="term" value="C:cytosol"/>
    <property type="evidence" value="ECO:0007669"/>
    <property type="project" value="TreeGrafter"/>
</dbReference>
<name>A0A6J5YTD0_9ZZZZ</name>
<evidence type="ECO:0000256" key="2">
    <source>
        <dbReference type="ARBA" id="ARBA00022722"/>
    </source>
</evidence>
<dbReference type="Gene3D" id="1.10.287.1040">
    <property type="entry name" value="Exonuclease VII, small subunit"/>
    <property type="match status" value="1"/>
</dbReference>
<dbReference type="PANTHER" id="PTHR34137">
    <property type="entry name" value="EXODEOXYRIBONUCLEASE 7 SMALL SUBUNIT"/>
    <property type="match status" value="1"/>
</dbReference>
<evidence type="ECO:0000256" key="1">
    <source>
        <dbReference type="ARBA" id="ARBA00022490"/>
    </source>
</evidence>
<dbReference type="PIRSF" id="PIRSF006488">
    <property type="entry name" value="Exonuc_VII_S"/>
    <property type="match status" value="1"/>
</dbReference>
<dbReference type="NCBIfam" id="NF002139">
    <property type="entry name" value="PRK00977.1-3"/>
    <property type="match status" value="1"/>
</dbReference>
<dbReference type="AlphaFoldDB" id="A0A6J5YTD0"/>
<gene>
    <name evidence="4" type="ORF">UFOPK3770_00198</name>
</gene>
<organism evidence="4">
    <name type="scientific">freshwater metagenome</name>
    <dbReference type="NCBI Taxonomy" id="449393"/>
    <lineage>
        <taxon>unclassified sequences</taxon>
        <taxon>metagenomes</taxon>
        <taxon>ecological metagenomes</taxon>
    </lineage>
</organism>
<keyword evidence="2" id="KW-0540">Nuclease</keyword>
<dbReference type="NCBIfam" id="TIGR01280">
    <property type="entry name" value="xseB"/>
    <property type="match status" value="1"/>
</dbReference>
<evidence type="ECO:0000256" key="3">
    <source>
        <dbReference type="ARBA" id="ARBA00022801"/>
    </source>
</evidence>
<dbReference type="HAMAP" id="MF_00337">
    <property type="entry name" value="Exonuc_7_S"/>
    <property type="match status" value="1"/>
</dbReference>
<dbReference type="Pfam" id="PF02609">
    <property type="entry name" value="Exonuc_VII_S"/>
    <property type="match status" value="1"/>
</dbReference>
<accession>A0A6J5YTD0</accession>
<dbReference type="GO" id="GO:0006308">
    <property type="term" value="P:DNA catabolic process"/>
    <property type="evidence" value="ECO:0007669"/>
    <property type="project" value="InterPro"/>
</dbReference>
<proteinExistence type="inferred from homology"/>
<dbReference type="EMBL" id="CAESAJ010000010">
    <property type="protein sequence ID" value="CAB4331260.1"/>
    <property type="molecule type" value="Genomic_DNA"/>
</dbReference>
<protein>
    <submittedName>
        <fullName evidence="4">Unannotated protein</fullName>
    </submittedName>
</protein>
<keyword evidence="1" id="KW-0963">Cytoplasm</keyword>